<feature type="compositionally biased region" description="Basic and acidic residues" evidence="3">
    <location>
        <begin position="439"/>
        <end position="476"/>
    </location>
</feature>
<evidence type="ECO:0000256" key="1">
    <source>
        <dbReference type="ARBA" id="ARBA00022614"/>
    </source>
</evidence>
<feature type="compositionally biased region" description="Basic and acidic residues" evidence="3">
    <location>
        <begin position="416"/>
        <end position="432"/>
    </location>
</feature>
<accession>A0AAD9D1C4</accession>
<protein>
    <recommendedName>
        <fullName evidence="6">L domain-like protein</fullName>
    </recommendedName>
</protein>
<feature type="region of interest" description="Disordered" evidence="3">
    <location>
        <begin position="353"/>
        <end position="581"/>
    </location>
</feature>
<dbReference type="Gene3D" id="3.80.10.10">
    <property type="entry name" value="Ribonuclease Inhibitor"/>
    <property type="match status" value="1"/>
</dbReference>
<dbReference type="EMBL" id="JAODAN010000007">
    <property type="protein sequence ID" value="KAK1922986.1"/>
    <property type="molecule type" value="Genomic_DNA"/>
</dbReference>
<feature type="compositionally biased region" description="Basic and acidic residues" evidence="3">
    <location>
        <begin position="63"/>
        <end position="77"/>
    </location>
</feature>
<keyword evidence="1" id="KW-0433">Leucine-rich repeat</keyword>
<sequence>MNRTPLDKGAARSRKRAQQLEKAAAVAAAQTTQPTGSKHGKASQGEAGPSRPRGPSGPNGRRVPAEKKVKEAPEPQSRDPSLYKAKAIRSATALVWPCTIPPPSLEGITRVDLTNSGVKNVEWLRGSGVRWLGLSGCKVDDWDVIGTLQELTVLNVNECGLNALPKAFGKLHKLKAFVAMNNPWQRLDPDVISQWTELNSMIISHSPNLLSIPSLTSLVHLSKLTFSHCPRITPASLPDLSSLPVLKDLKMNNLPLLTALPPHLLQWGTGSMSRLEPTDTRSGLGLEALDAGNCSLDAAVIDLFKTARLPHIRSITLHHNPLELTVPDYPAKLQALGTMPRLQIVDNKRVVERKQHDAEAAKKAKKAKRKDKAKVKMTGFNAKETGNKRDWGVEMQTGDEGQQGGQGEEDGGSDSAAKEKMGYKDVLKDGGKDKKRKRGIEADEGQKRSSKVSEETKGKRRKNDQDDKGKSTDRTKSSSGGGLLAPSTGSPIAPAKPTTTAPASTAKMADPSTLTSAHAKRHSKNETGVFGVVEVASANLAGSRGPKKDRGKREKRKGDKFMEEPLQSASDGAKGSTGGVDLKSVFAKSNDTGLGVGGW</sequence>
<evidence type="ECO:0000256" key="3">
    <source>
        <dbReference type="SAM" id="MobiDB-lite"/>
    </source>
</evidence>
<dbReference type="InterPro" id="IPR050216">
    <property type="entry name" value="LRR_domain-containing"/>
</dbReference>
<feature type="compositionally biased region" description="Low complexity" evidence="3">
    <location>
        <begin position="20"/>
        <end position="35"/>
    </location>
</feature>
<dbReference type="AlphaFoldDB" id="A0AAD9D1C4"/>
<feature type="compositionally biased region" description="Basic and acidic residues" evidence="3">
    <location>
        <begin position="353"/>
        <end position="362"/>
    </location>
</feature>
<organism evidence="4 5">
    <name type="scientific">Papiliotrema laurentii</name>
    <name type="common">Cryptococcus laurentii</name>
    <dbReference type="NCBI Taxonomy" id="5418"/>
    <lineage>
        <taxon>Eukaryota</taxon>
        <taxon>Fungi</taxon>
        <taxon>Dikarya</taxon>
        <taxon>Basidiomycota</taxon>
        <taxon>Agaricomycotina</taxon>
        <taxon>Tremellomycetes</taxon>
        <taxon>Tremellales</taxon>
        <taxon>Rhynchogastremaceae</taxon>
        <taxon>Papiliotrema</taxon>
    </lineage>
</organism>
<dbReference type="InterPro" id="IPR032675">
    <property type="entry name" value="LRR_dom_sf"/>
</dbReference>
<evidence type="ECO:0000256" key="2">
    <source>
        <dbReference type="ARBA" id="ARBA00022737"/>
    </source>
</evidence>
<feature type="compositionally biased region" description="Basic and acidic residues" evidence="3">
    <location>
        <begin position="546"/>
        <end position="563"/>
    </location>
</feature>
<reference evidence="4" key="1">
    <citation type="submission" date="2023-02" db="EMBL/GenBank/DDBJ databases">
        <title>Identification and recombinant expression of a fungal hydrolase from Papiliotrema laurentii that hydrolyzes apple cutin and clears colloidal polyester polyurethane.</title>
        <authorList>
            <consortium name="DOE Joint Genome Institute"/>
            <person name="Roman V.A."/>
            <person name="Bojanowski C."/>
            <person name="Crable B.R."/>
            <person name="Wagner D.N."/>
            <person name="Hung C.S."/>
            <person name="Nadeau L.J."/>
            <person name="Schratz L."/>
            <person name="Haridas S."/>
            <person name="Pangilinan J."/>
            <person name="Lipzen A."/>
            <person name="Na H."/>
            <person name="Yan M."/>
            <person name="Ng V."/>
            <person name="Grigoriev I.V."/>
            <person name="Spatafora J.W."/>
            <person name="Barlow D."/>
            <person name="Biffinger J."/>
            <person name="Kelley-Loughnane N."/>
            <person name="Varaljay V.A."/>
            <person name="Crookes-Goodson W.J."/>
        </authorList>
    </citation>
    <scope>NUCLEOTIDE SEQUENCE</scope>
    <source>
        <strain evidence="4">5307AH</strain>
    </source>
</reference>
<gene>
    <name evidence="4" type="ORF">DB88DRAFT_493386</name>
</gene>
<keyword evidence="5" id="KW-1185">Reference proteome</keyword>
<dbReference type="SUPFAM" id="SSF52058">
    <property type="entry name" value="L domain-like"/>
    <property type="match status" value="1"/>
</dbReference>
<dbReference type="Proteomes" id="UP001182556">
    <property type="component" value="Unassembled WGS sequence"/>
</dbReference>
<evidence type="ECO:0008006" key="6">
    <source>
        <dbReference type="Google" id="ProtNLM"/>
    </source>
</evidence>
<dbReference type="GO" id="GO:0005737">
    <property type="term" value="C:cytoplasm"/>
    <property type="evidence" value="ECO:0007669"/>
    <property type="project" value="TreeGrafter"/>
</dbReference>
<comment type="caution">
    <text evidence="4">The sequence shown here is derived from an EMBL/GenBank/DDBJ whole genome shotgun (WGS) entry which is preliminary data.</text>
</comment>
<dbReference type="PANTHER" id="PTHR48051">
    <property type="match status" value="1"/>
</dbReference>
<feature type="compositionally biased region" description="Basic and acidic residues" evidence="3">
    <location>
        <begin position="1"/>
        <end position="10"/>
    </location>
</feature>
<dbReference type="PANTHER" id="PTHR48051:SF46">
    <property type="entry name" value="LEUCINE RICH REPEAT-CONTAINING DOMAIN PROTEIN"/>
    <property type="match status" value="1"/>
</dbReference>
<feature type="compositionally biased region" description="Basic residues" evidence="3">
    <location>
        <begin position="363"/>
        <end position="375"/>
    </location>
</feature>
<feature type="region of interest" description="Disordered" evidence="3">
    <location>
        <begin position="1"/>
        <end position="81"/>
    </location>
</feature>
<evidence type="ECO:0000313" key="5">
    <source>
        <dbReference type="Proteomes" id="UP001182556"/>
    </source>
</evidence>
<evidence type="ECO:0000313" key="4">
    <source>
        <dbReference type="EMBL" id="KAK1922986.1"/>
    </source>
</evidence>
<keyword evidence="2" id="KW-0677">Repeat</keyword>
<feature type="compositionally biased region" description="Low complexity" evidence="3">
    <location>
        <begin position="48"/>
        <end position="62"/>
    </location>
</feature>
<name>A0AAD9D1C4_PAPLA</name>
<feature type="compositionally biased region" description="Low complexity" evidence="3">
    <location>
        <begin position="490"/>
        <end position="507"/>
    </location>
</feature>
<proteinExistence type="predicted"/>